<dbReference type="Proteomes" id="UP000077069">
    <property type="component" value="Unassembled WGS sequence"/>
</dbReference>
<protein>
    <submittedName>
        <fullName evidence="1">Uncharacterized protein</fullName>
    </submittedName>
</protein>
<dbReference type="AlphaFoldDB" id="A0A177C2S0"/>
<evidence type="ECO:0000313" key="1">
    <source>
        <dbReference type="EMBL" id="OAG01152.1"/>
    </source>
</evidence>
<dbReference type="EMBL" id="KV441558">
    <property type="protein sequence ID" value="OAG01152.1"/>
    <property type="molecule type" value="Genomic_DNA"/>
</dbReference>
<feature type="non-terminal residue" evidence="1">
    <location>
        <position position="1"/>
    </location>
</feature>
<dbReference type="InParanoid" id="A0A177C2S0"/>
<proteinExistence type="predicted"/>
<dbReference type="RefSeq" id="XP_018031517.1">
    <property type="nucleotide sequence ID" value="XM_018176904.1"/>
</dbReference>
<dbReference type="OrthoDB" id="3183782at2759"/>
<dbReference type="GeneID" id="28760390"/>
<accession>A0A177C2S0</accession>
<name>A0A177C2S0_9PLEO</name>
<keyword evidence="2" id="KW-1185">Reference proteome</keyword>
<gene>
    <name evidence="1" type="ORF">CC84DRAFT_1154685</name>
</gene>
<sequence length="67" mass="7708">DCVIEYTLPSVDLIDVILGDPDWAETRADQRDWVDVDKALLTFGFCTKYVDQGKVVERAQSRRWSTT</sequence>
<evidence type="ECO:0000313" key="2">
    <source>
        <dbReference type="Proteomes" id="UP000077069"/>
    </source>
</evidence>
<organism evidence="1 2">
    <name type="scientific">Paraphaeosphaeria sporulosa</name>
    <dbReference type="NCBI Taxonomy" id="1460663"/>
    <lineage>
        <taxon>Eukaryota</taxon>
        <taxon>Fungi</taxon>
        <taxon>Dikarya</taxon>
        <taxon>Ascomycota</taxon>
        <taxon>Pezizomycotina</taxon>
        <taxon>Dothideomycetes</taxon>
        <taxon>Pleosporomycetidae</taxon>
        <taxon>Pleosporales</taxon>
        <taxon>Massarineae</taxon>
        <taxon>Didymosphaeriaceae</taxon>
        <taxon>Paraphaeosphaeria</taxon>
    </lineage>
</organism>
<dbReference type="STRING" id="1460663.A0A177C2S0"/>
<reference evidence="1 2" key="1">
    <citation type="submission" date="2016-05" db="EMBL/GenBank/DDBJ databases">
        <title>Comparative analysis of secretome profiles of manganese(II)-oxidizing ascomycete fungi.</title>
        <authorList>
            <consortium name="DOE Joint Genome Institute"/>
            <person name="Zeiner C.A."/>
            <person name="Purvine S.O."/>
            <person name="Zink E.M."/>
            <person name="Wu S."/>
            <person name="Pasa-Tolic L."/>
            <person name="Chaput D.L."/>
            <person name="Haridas S."/>
            <person name="Grigoriev I.V."/>
            <person name="Santelli C.M."/>
            <person name="Hansel C.M."/>
        </authorList>
    </citation>
    <scope>NUCLEOTIDE SEQUENCE [LARGE SCALE GENOMIC DNA]</scope>
    <source>
        <strain evidence="1 2">AP3s5-JAC2a</strain>
    </source>
</reference>